<reference evidence="2 3" key="1">
    <citation type="journal article" date="2013" name="Antonie Van Leeuwenhoek">
        <title>Dongia rigui sp. nov., isolated from freshwater of a large wetland in Korea.</title>
        <authorList>
            <person name="Baik K.S."/>
            <person name="Hwang Y.M."/>
            <person name="Choi J.S."/>
            <person name="Kwon J."/>
            <person name="Seong C.N."/>
        </authorList>
    </citation>
    <scope>NUCLEOTIDE SEQUENCE [LARGE SCALE GENOMIC DNA]</scope>
    <source>
        <strain evidence="2 3">04SU4-P</strain>
    </source>
</reference>
<evidence type="ECO:0000313" key="3">
    <source>
        <dbReference type="Proteomes" id="UP001271769"/>
    </source>
</evidence>
<sequence length="202" mass="21734">MTDKNTPTLNFTIKPEPAALTGAVEQMLDYVFGPTRLDKASYLFRDGVDPVPELSYVAMLGDEVVGTIRYWPVHVGPTNHPALLLGPLGITPRLAGKGIGRTLTFRTLEVAAEMGHDLVLLVGDVDYYKRFGFVPATPHGFVMPGEKRPERLQVAPLKRGLLGVVRGDIRHIHGRSIAPAAIDPALAPLGAAQADGAQLDAR</sequence>
<dbReference type="GO" id="GO:0016746">
    <property type="term" value="F:acyltransferase activity"/>
    <property type="evidence" value="ECO:0007669"/>
    <property type="project" value="UniProtKB-KW"/>
</dbReference>
<proteinExistence type="predicted"/>
<name>A0ABU5DXK0_9PROT</name>
<gene>
    <name evidence="2" type="ORF">SMD31_08440</name>
</gene>
<dbReference type="RefSeq" id="WP_320500371.1">
    <property type="nucleotide sequence ID" value="NZ_JAXCLX010000001.1"/>
</dbReference>
<keyword evidence="3" id="KW-1185">Reference proteome</keyword>
<keyword evidence="2" id="KW-0012">Acyltransferase</keyword>
<organism evidence="2 3">
    <name type="scientific">Dongia rigui</name>
    <dbReference type="NCBI Taxonomy" id="940149"/>
    <lineage>
        <taxon>Bacteria</taxon>
        <taxon>Pseudomonadati</taxon>
        <taxon>Pseudomonadota</taxon>
        <taxon>Alphaproteobacteria</taxon>
        <taxon>Rhodospirillales</taxon>
        <taxon>Dongiaceae</taxon>
        <taxon>Dongia</taxon>
    </lineage>
</organism>
<dbReference type="EMBL" id="JAXCLX010000001">
    <property type="protein sequence ID" value="MDY0871948.1"/>
    <property type="molecule type" value="Genomic_DNA"/>
</dbReference>
<dbReference type="Pfam" id="PF13527">
    <property type="entry name" value="Acetyltransf_9"/>
    <property type="match status" value="1"/>
</dbReference>
<comment type="caution">
    <text evidence="2">The sequence shown here is derived from an EMBL/GenBank/DDBJ whole genome shotgun (WGS) entry which is preliminary data.</text>
</comment>
<dbReference type="Gene3D" id="3.40.630.30">
    <property type="match status" value="1"/>
</dbReference>
<dbReference type="Proteomes" id="UP001271769">
    <property type="component" value="Unassembled WGS sequence"/>
</dbReference>
<dbReference type="InterPro" id="IPR016181">
    <property type="entry name" value="Acyl_CoA_acyltransferase"/>
</dbReference>
<accession>A0ABU5DXK0</accession>
<feature type="domain" description="N-acetyltransferase" evidence="1">
    <location>
        <begin position="11"/>
        <end position="155"/>
    </location>
</feature>
<dbReference type="PROSITE" id="PS51186">
    <property type="entry name" value="GNAT"/>
    <property type="match status" value="1"/>
</dbReference>
<dbReference type="EC" id="2.3.1.-" evidence="2"/>
<protein>
    <submittedName>
        <fullName evidence="2">N-acetyltransferase</fullName>
        <ecNumber evidence="2">2.3.1.-</ecNumber>
    </submittedName>
</protein>
<dbReference type="InterPro" id="IPR000182">
    <property type="entry name" value="GNAT_dom"/>
</dbReference>
<dbReference type="CDD" id="cd04301">
    <property type="entry name" value="NAT_SF"/>
    <property type="match status" value="1"/>
</dbReference>
<dbReference type="SUPFAM" id="SSF55729">
    <property type="entry name" value="Acyl-CoA N-acyltransferases (Nat)"/>
    <property type="match status" value="1"/>
</dbReference>
<keyword evidence="2" id="KW-0808">Transferase</keyword>
<evidence type="ECO:0000259" key="1">
    <source>
        <dbReference type="PROSITE" id="PS51186"/>
    </source>
</evidence>
<evidence type="ECO:0000313" key="2">
    <source>
        <dbReference type="EMBL" id="MDY0871948.1"/>
    </source>
</evidence>